<comment type="pathway">
    <text evidence="2 12">Cell wall biogenesis; peptidoglycan biosynthesis.</text>
</comment>
<accession>A0AA45C8C0</accession>
<evidence type="ECO:0000256" key="4">
    <source>
        <dbReference type="ARBA" id="ARBA00022618"/>
    </source>
</evidence>
<feature type="binding site" evidence="12">
    <location>
        <position position="318"/>
    </location>
    <ligand>
        <name>UDP-N-acetyl-alpha-D-glucosamine</name>
        <dbReference type="ChEBI" id="CHEBI:57705"/>
    </ligand>
</feature>
<dbReference type="EMBL" id="QGGI01000003">
    <property type="protein sequence ID" value="PWJ96000.1"/>
    <property type="molecule type" value="Genomic_DNA"/>
</dbReference>
<keyword evidence="3 12" id="KW-0963">Cytoplasm</keyword>
<evidence type="ECO:0000256" key="6">
    <source>
        <dbReference type="ARBA" id="ARBA00022960"/>
    </source>
</evidence>
<dbReference type="GO" id="GO:0051301">
    <property type="term" value="P:cell division"/>
    <property type="evidence" value="ECO:0007669"/>
    <property type="project" value="UniProtKB-KW"/>
</dbReference>
<name>A0AA45C8C0_9BACT</name>
<feature type="modified residue" description="2-(S-cysteinyl)pyruvic acid O-phosphothioketal" evidence="12">
    <location>
        <position position="124"/>
    </location>
</feature>
<feature type="binding site" evidence="12">
    <location>
        <position position="100"/>
    </location>
    <ligand>
        <name>UDP-N-acetyl-alpha-D-glucosamine</name>
        <dbReference type="ChEBI" id="CHEBI:57705"/>
    </ligand>
</feature>
<keyword evidence="9 12" id="KW-0961">Cell wall biogenesis/degradation</keyword>
<dbReference type="SUPFAM" id="SSF55205">
    <property type="entry name" value="EPT/RTPC-like"/>
    <property type="match status" value="1"/>
</dbReference>
<dbReference type="Pfam" id="PF00275">
    <property type="entry name" value="EPSP_synthase"/>
    <property type="match status" value="1"/>
</dbReference>
<protein>
    <recommendedName>
        <fullName evidence="12">UDP-N-acetylglucosamine 1-carboxyvinyltransferase</fullName>
        <ecNumber evidence="12">2.5.1.7</ecNumber>
    </recommendedName>
    <alternativeName>
        <fullName evidence="12">Enoylpyruvate transferase</fullName>
    </alternativeName>
    <alternativeName>
        <fullName evidence="12">UDP-N-acetylglucosamine enolpyruvyl transferase</fullName>
        <shortName evidence="12">EPT</shortName>
    </alternativeName>
</protein>
<sequence length="430" mass="47071">MESLELNTSGKIVVNGPQTAKGDIYISGSKNAVLPIMAACLLTDEKITLDNVPDLADVSTMIDILESAGKVVDRIEDKLIITSTSLEDFEIPYEPVRKMRASFNVFGPLTIKMKKAKVALPGGCSIGVRPVNFHLEGLKKLGIESKIEHGFALSKFNGAEKEVNISLKFPSVGATEHIITTATLIYGTKTIISNCAMEPEISDLIDFLNAMGADIIGKNTSTITINGVDKLHGLNYRVIPDRIEAGTYAIMGALIGDNLTIHNICYDDLRILFSTFDDIGINYELNKEEKTLKISKIKNNNLNNVILKTEPYPGFPTDLQPQISVLLSLIKGKSTITETIFKSRFNHIDELNRMGANIRLEDNTAIIDGVDKLTGAPIEATDLRASAALLIAGLLAEGETIISNVDHIFRGYEKLEEKLNKMGLKMTYID</sequence>
<evidence type="ECO:0000256" key="7">
    <source>
        <dbReference type="ARBA" id="ARBA00022984"/>
    </source>
</evidence>
<keyword evidence="15" id="KW-1185">Reference proteome</keyword>
<evidence type="ECO:0000256" key="2">
    <source>
        <dbReference type="ARBA" id="ARBA00004752"/>
    </source>
</evidence>
<feature type="domain" description="Enolpyruvate transferase" evidence="13">
    <location>
        <begin position="15"/>
        <end position="419"/>
    </location>
</feature>
<comment type="catalytic activity">
    <reaction evidence="11 12">
        <text>phosphoenolpyruvate + UDP-N-acetyl-alpha-D-glucosamine = UDP-N-acetyl-3-O-(1-carboxyvinyl)-alpha-D-glucosamine + phosphate</text>
        <dbReference type="Rhea" id="RHEA:18681"/>
        <dbReference type="ChEBI" id="CHEBI:43474"/>
        <dbReference type="ChEBI" id="CHEBI:57705"/>
        <dbReference type="ChEBI" id="CHEBI:58702"/>
        <dbReference type="ChEBI" id="CHEBI:68483"/>
        <dbReference type="EC" id="2.5.1.7"/>
    </reaction>
</comment>
<comment type="caution">
    <text evidence="12">Lacks conserved residue(s) required for the propagation of feature annotation.</text>
</comment>
<dbReference type="RefSeq" id="WP_109604112.1">
    <property type="nucleotide sequence ID" value="NZ_JAMHJO010000026.1"/>
</dbReference>
<keyword evidence="12" id="KW-0670">Pyruvate</keyword>
<evidence type="ECO:0000256" key="5">
    <source>
        <dbReference type="ARBA" id="ARBA00022679"/>
    </source>
</evidence>
<dbReference type="GO" id="GO:0008360">
    <property type="term" value="P:regulation of cell shape"/>
    <property type="evidence" value="ECO:0007669"/>
    <property type="project" value="UniProtKB-KW"/>
</dbReference>
<dbReference type="GO" id="GO:0019277">
    <property type="term" value="P:UDP-N-acetylgalactosamine biosynthetic process"/>
    <property type="evidence" value="ECO:0007669"/>
    <property type="project" value="InterPro"/>
</dbReference>
<evidence type="ECO:0000256" key="9">
    <source>
        <dbReference type="ARBA" id="ARBA00023316"/>
    </source>
</evidence>
<dbReference type="Gene3D" id="3.65.10.10">
    <property type="entry name" value="Enolpyruvate transferase domain"/>
    <property type="match status" value="2"/>
</dbReference>
<feature type="binding site" evidence="12">
    <location>
        <position position="340"/>
    </location>
    <ligand>
        <name>UDP-N-acetyl-alpha-D-glucosamine</name>
        <dbReference type="ChEBI" id="CHEBI:57705"/>
    </ligand>
</feature>
<dbReference type="EC" id="2.5.1.7" evidence="12"/>
<dbReference type="NCBIfam" id="TIGR01072">
    <property type="entry name" value="murA"/>
    <property type="match status" value="1"/>
</dbReference>
<dbReference type="GO" id="GO:0071555">
    <property type="term" value="P:cell wall organization"/>
    <property type="evidence" value="ECO:0007669"/>
    <property type="project" value="UniProtKB-KW"/>
</dbReference>
<evidence type="ECO:0000256" key="1">
    <source>
        <dbReference type="ARBA" id="ARBA00004496"/>
    </source>
</evidence>
<dbReference type="InterPro" id="IPR050068">
    <property type="entry name" value="MurA_subfamily"/>
</dbReference>
<evidence type="ECO:0000256" key="10">
    <source>
        <dbReference type="ARBA" id="ARBA00038367"/>
    </source>
</evidence>
<dbReference type="InterPro" id="IPR005750">
    <property type="entry name" value="UDP_GlcNAc_COvinyl_MurA"/>
</dbReference>
<dbReference type="GO" id="GO:0005737">
    <property type="term" value="C:cytoplasm"/>
    <property type="evidence" value="ECO:0007669"/>
    <property type="project" value="UniProtKB-SubCell"/>
</dbReference>
<evidence type="ECO:0000259" key="13">
    <source>
        <dbReference type="Pfam" id="PF00275"/>
    </source>
</evidence>
<evidence type="ECO:0000256" key="3">
    <source>
        <dbReference type="ARBA" id="ARBA00022490"/>
    </source>
</evidence>
<comment type="function">
    <text evidence="12">Cell wall formation. Adds enolpyruvyl to UDP-N-acetylglucosamine.</text>
</comment>
<evidence type="ECO:0000256" key="12">
    <source>
        <dbReference type="HAMAP-Rule" id="MF_00111"/>
    </source>
</evidence>
<dbReference type="NCBIfam" id="NF006873">
    <property type="entry name" value="PRK09369.1"/>
    <property type="match status" value="1"/>
</dbReference>
<proteinExistence type="inferred from homology"/>
<comment type="caution">
    <text evidence="14">The sequence shown here is derived from an EMBL/GenBank/DDBJ whole genome shotgun (WGS) entry which is preliminary data.</text>
</comment>
<dbReference type="PANTHER" id="PTHR43783:SF1">
    <property type="entry name" value="UDP-N-ACETYLGLUCOSAMINE 1-CARBOXYVINYLTRANSFERASE"/>
    <property type="match status" value="1"/>
</dbReference>
<keyword evidence="4 12" id="KW-0132">Cell division</keyword>
<organism evidence="14 15">
    <name type="scientific">Oceanotoga teriensis</name>
    <dbReference type="NCBI Taxonomy" id="515440"/>
    <lineage>
        <taxon>Bacteria</taxon>
        <taxon>Thermotogati</taxon>
        <taxon>Thermotogota</taxon>
        <taxon>Thermotogae</taxon>
        <taxon>Petrotogales</taxon>
        <taxon>Petrotogaceae</taxon>
        <taxon>Oceanotoga</taxon>
    </lineage>
</organism>
<dbReference type="InterPro" id="IPR036968">
    <property type="entry name" value="Enolpyruvate_Tfrase_sf"/>
</dbReference>
<keyword evidence="5 12" id="KW-0808">Transferase</keyword>
<dbReference type="Proteomes" id="UP000245921">
    <property type="component" value="Unassembled WGS sequence"/>
</dbReference>
<keyword evidence="8 12" id="KW-0131">Cell cycle</keyword>
<evidence type="ECO:0000313" key="15">
    <source>
        <dbReference type="Proteomes" id="UP000245921"/>
    </source>
</evidence>
<dbReference type="PANTHER" id="PTHR43783">
    <property type="entry name" value="UDP-N-ACETYLGLUCOSAMINE 1-CARBOXYVINYLTRANSFERASE"/>
    <property type="match status" value="1"/>
</dbReference>
<dbReference type="CDD" id="cd01555">
    <property type="entry name" value="UdpNAET"/>
    <property type="match status" value="1"/>
</dbReference>
<gene>
    <name evidence="12" type="primary">murA</name>
    <name evidence="14" type="ORF">C7380_103181</name>
</gene>
<keyword evidence="6 12" id="KW-0133">Cell shape</keyword>
<evidence type="ECO:0000256" key="11">
    <source>
        <dbReference type="ARBA" id="ARBA00047527"/>
    </source>
</evidence>
<dbReference type="HAMAP" id="MF_00111">
    <property type="entry name" value="MurA"/>
    <property type="match status" value="1"/>
</dbReference>
<dbReference type="GO" id="GO:0009252">
    <property type="term" value="P:peptidoglycan biosynthetic process"/>
    <property type="evidence" value="ECO:0007669"/>
    <property type="project" value="UniProtKB-UniRule"/>
</dbReference>
<feature type="active site" description="Proton donor" evidence="12">
    <location>
        <position position="124"/>
    </location>
</feature>
<dbReference type="AlphaFoldDB" id="A0AA45C8C0"/>
<reference evidence="14 15" key="1">
    <citation type="submission" date="2018-05" db="EMBL/GenBank/DDBJ databases">
        <title>Genomic Encyclopedia of Type Strains, Phase IV (KMG-IV): sequencing the most valuable type-strain genomes for metagenomic binning, comparative biology and taxonomic classification.</title>
        <authorList>
            <person name="Goeker M."/>
        </authorList>
    </citation>
    <scope>NUCLEOTIDE SEQUENCE [LARGE SCALE GENOMIC DNA]</scope>
    <source>
        <strain evidence="14 15">DSM 24906</strain>
    </source>
</reference>
<dbReference type="GO" id="GO:0008760">
    <property type="term" value="F:UDP-N-acetylglucosamine 1-carboxyvinyltransferase activity"/>
    <property type="evidence" value="ECO:0007669"/>
    <property type="project" value="UniProtKB-UniRule"/>
</dbReference>
<keyword evidence="7 12" id="KW-0573">Peptidoglycan synthesis</keyword>
<comment type="similarity">
    <text evidence="10 12">Belongs to the EPSP synthase family. MurA subfamily.</text>
</comment>
<evidence type="ECO:0000256" key="8">
    <source>
        <dbReference type="ARBA" id="ARBA00023306"/>
    </source>
</evidence>
<dbReference type="InterPro" id="IPR013792">
    <property type="entry name" value="RNA3'P_cycl/enolpyr_Trfase_a/b"/>
</dbReference>
<comment type="subcellular location">
    <subcellularLocation>
        <location evidence="1 12">Cytoplasm</location>
    </subcellularLocation>
</comment>
<feature type="binding site" evidence="12">
    <location>
        <begin position="30"/>
        <end position="31"/>
    </location>
    <ligand>
        <name>phosphoenolpyruvate</name>
        <dbReference type="ChEBI" id="CHEBI:58702"/>
    </ligand>
</feature>
<dbReference type="InterPro" id="IPR001986">
    <property type="entry name" value="Enolpyruvate_Tfrase_dom"/>
</dbReference>
<evidence type="ECO:0000313" key="14">
    <source>
        <dbReference type="EMBL" id="PWJ96000.1"/>
    </source>
</evidence>